<accession>A0A7R9LCP0</accession>
<feature type="region of interest" description="Disordered" evidence="1">
    <location>
        <begin position="51"/>
        <end position="72"/>
    </location>
</feature>
<keyword evidence="3" id="KW-1185">Reference proteome</keyword>
<name>A0A7R9LCP0_9ACAR</name>
<proteinExistence type="predicted"/>
<feature type="region of interest" description="Disordered" evidence="1">
    <location>
        <begin position="1"/>
        <end position="36"/>
    </location>
</feature>
<evidence type="ECO:0000313" key="2">
    <source>
        <dbReference type="EMBL" id="CAD7637860.1"/>
    </source>
</evidence>
<feature type="compositionally biased region" description="Low complexity" evidence="1">
    <location>
        <begin position="17"/>
        <end position="31"/>
    </location>
</feature>
<reference evidence="2" key="1">
    <citation type="submission" date="2020-11" db="EMBL/GenBank/DDBJ databases">
        <authorList>
            <person name="Tran Van P."/>
        </authorList>
    </citation>
    <scope>NUCLEOTIDE SEQUENCE</scope>
</reference>
<dbReference type="Proteomes" id="UP000728032">
    <property type="component" value="Unassembled WGS sequence"/>
</dbReference>
<feature type="compositionally biased region" description="Basic and acidic residues" evidence="1">
    <location>
        <begin position="51"/>
        <end position="65"/>
    </location>
</feature>
<sequence length="133" mass="15616">MQSNAQNECKGSDEQTIDNTINDTTGNTTSDDTQRVMSKNQMKKLLRHKKWLETRPERRRQEKERKKLKAKKLREEGIEMKSRSALRKQWIPMSESKCKVSVLFEIMLLASNGSSSDWSDIFKKVIPIRKMKQ</sequence>
<evidence type="ECO:0000313" key="3">
    <source>
        <dbReference type="Proteomes" id="UP000728032"/>
    </source>
</evidence>
<dbReference type="EMBL" id="OC914969">
    <property type="protein sequence ID" value="CAD7637860.1"/>
    <property type="molecule type" value="Genomic_DNA"/>
</dbReference>
<organism evidence="2">
    <name type="scientific">Oppiella nova</name>
    <dbReference type="NCBI Taxonomy" id="334625"/>
    <lineage>
        <taxon>Eukaryota</taxon>
        <taxon>Metazoa</taxon>
        <taxon>Ecdysozoa</taxon>
        <taxon>Arthropoda</taxon>
        <taxon>Chelicerata</taxon>
        <taxon>Arachnida</taxon>
        <taxon>Acari</taxon>
        <taxon>Acariformes</taxon>
        <taxon>Sarcoptiformes</taxon>
        <taxon>Oribatida</taxon>
        <taxon>Brachypylina</taxon>
        <taxon>Oppioidea</taxon>
        <taxon>Oppiidae</taxon>
        <taxon>Oppiella</taxon>
    </lineage>
</organism>
<dbReference type="OrthoDB" id="278300at2759"/>
<dbReference type="AlphaFoldDB" id="A0A7R9LCP0"/>
<gene>
    <name evidence="2" type="ORF">ONB1V03_LOCUS1063</name>
</gene>
<protein>
    <submittedName>
        <fullName evidence="2">Uncharacterized protein</fullName>
    </submittedName>
</protein>
<dbReference type="EMBL" id="CAJPVJ010000144">
    <property type="protein sequence ID" value="CAG2161456.1"/>
    <property type="molecule type" value="Genomic_DNA"/>
</dbReference>
<evidence type="ECO:0000256" key="1">
    <source>
        <dbReference type="SAM" id="MobiDB-lite"/>
    </source>
</evidence>